<keyword evidence="3" id="KW-1185">Reference proteome</keyword>
<organism evidence="2 3">
    <name type="scientific">Pseudorhodobacter antarcticus</name>
    <dbReference type="NCBI Taxonomy" id="1077947"/>
    <lineage>
        <taxon>Bacteria</taxon>
        <taxon>Pseudomonadati</taxon>
        <taxon>Pseudomonadota</taxon>
        <taxon>Alphaproteobacteria</taxon>
        <taxon>Rhodobacterales</taxon>
        <taxon>Paracoccaceae</taxon>
        <taxon>Pseudorhodobacter</taxon>
    </lineage>
</organism>
<feature type="transmembrane region" description="Helical" evidence="1">
    <location>
        <begin position="23"/>
        <end position="40"/>
    </location>
</feature>
<evidence type="ECO:0000313" key="3">
    <source>
        <dbReference type="Proteomes" id="UP000183002"/>
    </source>
</evidence>
<feature type="transmembrane region" description="Helical" evidence="1">
    <location>
        <begin position="47"/>
        <end position="63"/>
    </location>
</feature>
<dbReference type="STRING" id="1077947.SAMN05216227_101289"/>
<proteinExistence type="predicted"/>
<name>A0A1H8G2M1_9RHOB</name>
<keyword evidence="1" id="KW-0812">Transmembrane</keyword>
<keyword evidence="1" id="KW-1133">Transmembrane helix</keyword>
<keyword evidence="1" id="KW-0472">Membrane</keyword>
<dbReference type="AlphaFoldDB" id="A0A1H8G2M1"/>
<accession>A0A1H8G2M1</accession>
<reference evidence="2 3" key="1">
    <citation type="submission" date="2016-10" db="EMBL/GenBank/DDBJ databases">
        <authorList>
            <person name="de Groot N.N."/>
        </authorList>
    </citation>
    <scope>NUCLEOTIDE SEQUENCE [LARGE SCALE GENOMIC DNA]</scope>
    <source>
        <strain evidence="2 3">CGMCC 1.10836</strain>
    </source>
</reference>
<dbReference type="EMBL" id="FOCO01000012">
    <property type="protein sequence ID" value="SEN37737.1"/>
    <property type="molecule type" value="Genomic_DNA"/>
</dbReference>
<sequence>MDWFAPVDIYCERVGAGFWAEPVNALSNLAFVAAAVWAGVVARGRQMPVVVWMLIGLAAAIGVG</sequence>
<evidence type="ECO:0000256" key="1">
    <source>
        <dbReference type="SAM" id="Phobius"/>
    </source>
</evidence>
<gene>
    <name evidence="2" type="ORF">SAMN05216227_101289</name>
</gene>
<protein>
    <submittedName>
        <fullName evidence="2">Uncharacterized protein</fullName>
    </submittedName>
</protein>
<evidence type="ECO:0000313" key="2">
    <source>
        <dbReference type="EMBL" id="SEN37737.1"/>
    </source>
</evidence>
<dbReference type="Proteomes" id="UP000183002">
    <property type="component" value="Unassembled WGS sequence"/>
</dbReference>
<dbReference type="RefSeq" id="WP_050518599.1">
    <property type="nucleotide sequence ID" value="NZ_FOCO01000012.1"/>
</dbReference>